<keyword evidence="1" id="KW-1133">Transmembrane helix</keyword>
<feature type="transmembrane region" description="Helical" evidence="1">
    <location>
        <begin position="64"/>
        <end position="85"/>
    </location>
</feature>
<dbReference type="AlphaFoldDB" id="A0A430LYE0"/>
<keyword evidence="1" id="KW-0812">Transmembrane</keyword>
<evidence type="ECO:0000256" key="1">
    <source>
        <dbReference type="SAM" id="Phobius"/>
    </source>
</evidence>
<sequence length="198" mass="22000">MSFCLGPLLQGPDESQRVFRTTTMLAPVVHILFAIVLFEEWVIWLRGIPEFNTYSSFSGRVYRILLWILFMINLTSFITLIISLADVVMAFKKLQELNGGQYSWGFGQLVSMAVWIPVVTNFFTFLIVGTEKGTEARIHKELQVSRVSTFVMASQGMPGKDGSDEAQSFPLLAAAPSTTSIQVMESNAPVGPLDADRP</sequence>
<organism evidence="2 3">
    <name type="scientific">Fusarium euwallaceae</name>
    <dbReference type="NCBI Taxonomy" id="1147111"/>
    <lineage>
        <taxon>Eukaryota</taxon>
        <taxon>Fungi</taxon>
        <taxon>Dikarya</taxon>
        <taxon>Ascomycota</taxon>
        <taxon>Pezizomycotina</taxon>
        <taxon>Sordariomycetes</taxon>
        <taxon>Hypocreomycetidae</taxon>
        <taxon>Hypocreales</taxon>
        <taxon>Nectriaceae</taxon>
        <taxon>Fusarium</taxon>
        <taxon>Fusarium solani species complex</taxon>
    </lineage>
</organism>
<reference evidence="2 3" key="1">
    <citation type="submission" date="2017-06" db="EMBL/GenBank/DDBJ databases">
        <title>Comparative genomic analysis of Ambrosia Fusariam Clade fungi.</title>
        <authorList>
            <person name="Stajich J.E."/>
            <person name="Carrillo J."/>
            <person name="Kijimoto T."/>
            <person name="Eskalen A."/>
            <person name="O'Donnell K."/>
            <person name="Kasson M."/>
        </authorList>
    </citation>
    <scope>NUCLEOTIDE SEQUENCE [LARGE SCALE GENOMIC DNA]</scope>
    <source>
        <strain evidence="2 3">UCR1854</strain>
    </source>
</reference>
<protein>
    <recommendedName>
        <fullName evidence="4">Transmembrane protein</fullName>
    </recommendedName>
</protein>
<evidence type="ECO:0008006" key="4">
    <source>
        <dbReference type="Google" id="ProtNLM"/>
    </source>
</evidence>
<evidence type="ECO:0000313" key="2">
    <source>
        <dbReference type="EMBL" id="RTE80732.1"/>
    </source>
</evidence>
<proteinExistence type="predicted"/>
<keyword evidence="1" id="KW-0472">Membrane</keyword>
<keyword evidence="3" id="KW-1185">Reference proteome</keyword>
<name>A0A430LYE0_9HYPO</name>
<feature type="transmembrane region" description="Helical" evidence="1">
    <location>
        <begin position="24"/>
        <end position="43"/>
    </location>
</feature>
<gene>
    <name evidence="2" type="ORF">BHE90_004784</name>
</gene>
<feature type="transmembrane region" description="Helical" evidence="1">
    <location>
        <begin position="105"/>
        <end position="128"/>
    </location>
</feature>
<comment type="caution">
    <text evidence="2">The sequence shown here is derived from an EMBL/GenBank/DDBJ whole genome shotgun (WGS) entry which is preliminary data.</text>
</comment>
<evidence type="ECO:0000313" key="3">
    <source>
        <dbReference type="Proteomes" id="UP000287124"/>
    </source>
</evidence>
<accession>A0A430LYE0</accession>
<dbReference type="Proteomes" id="UP000287124">
    <property type="component" value="Unassembled WGS sequence"/>
</dbReference>
<dbReference type="EMBL" id="MIKF01000052">
    <property type="protein sequence ID" value="RTE80732.1"/>
    <property type="molecule type" value="Genomic_DNA"/>
</dbReference>